<dbReference type="SMR" id="A0A090NHT8"/>
<dbReference type="RefSeq" id="WP_000903371.1">
    <property type="nucleotide sequence ID" value="NZ_AXUT01000139.1"/>
</dbReference>
<dbReference type="GO" id="GO:0002143">
    <property type="term" value="P:tRNA wobble position uridine thiolation"/>
    <property type="evidence" value="ECO:0007669"/>
    <property type="project" value="InterPro"/>
</dbReference>
<dbReference type="PANTHER" id="PTHR37526:SF1">
    <property type="entry name" value="PROTEIN TUSB"/>
    <property type="match status" value="1"/>
</dbReference>
<sequence>MLHTLHRSPWLTDFAALLRLLSEGDELLLLQDGVTAAVDGNRYLESLRNAPIKVYALNEDLIARGLIGQISNDIIPIDYTDFVRLTVKHSSQMAW</sequence>
<dbReference type="Gene3D" id="3.40.1260.10">
    <property type="entry name" value="DsrEFH-like"/>
    <property type="match status" value="1"/>
</dbReference>
<dbReference type="FunFam" id="3.40.1260.10:FF:000002">
    <property type="entry name" value="Sulfurtransferase TusB"/>
    <property type="match status" value="1"/>
</dbReference>
<comment type="subcellular location">
    <subcellularLocation>
        <location evidence="3">Cytoplasm</location>
    </subcellularLocation>
</comment>
<evidence type="ECO:0000313" key="5">
    <source>
        <dbReference type="Proteomes" id="UP000017944"/>
    </source>
</evidence>
<dbReference type="Pfam" id="PF04077">
    <property type="entry name" value="DsrH"/>
    <property type="match status" value="1"/>
</dbReference>
<accession>A0A090NHT8</accession>
<proteinExistence type="inferred from homology"/>
<dbReference type="PANTHER" id="PTHR37526">
    <property type="entry name" value="PROTEIN TUSB"/>
    <property type="match status" value="1"/>
</dbReference>
<dbReference type="GO" id="GO:1990228">
    <property type="term" value="C:sulfurtransferase complex"/>
    <property type="evidence" value="ECO:0007669"/>
    <property type="project" value="TreeGrafter"/>
</dbReference>
<dbReference type="AlphaFoldDB" id="A0A090NHT8"/>
<evidence type="ECO:0000256" key="1">
    <source>
        <dbReference type="ARBA" id="ARBA00022490"/>
    </source>
</evidence>
<dbReference type="InterPro" id="IPR023526">
    <property type="entry name" value="Sulphur_relay_TusB"/>
</dbReference>
<evidence type="ECO:0000313" key="4">
    <source>
        <dbReference type="EMBL" id="ESU79815.1"/>
    </source>
</evidence>
<dbReference type="PATRIC" id="fig|1401327.3.peg.1714"/>
<dbReference type="InterPro" id="IPR007215">
    <property type="entry name" value="Sulphur_relay_TusB/DsrH"/>
</dbReference>
<reference evidence="4 5" key="1">
    <citation type="submission" date="2013-10" db="EMBL/GenBank/DDBJ databases">
        <title>Draft genomes and the virulence plasmids of Sd1617 vaccine constructs: WRSd3 and WRSd5.</title>
        <authorList>
            <person name="Aksomboon Vongsawan A."/>
            <person name="Venkatesan M.M."/>
            <person name="Vaisvil B."/>
            <person name="Emel G."/>
            <person name="Kepatral V."/>
            <person name="Sethabutr O."/>
            <person name="Serichantalergs O."/>
            <person name="Mason C."/>
        </authorList>
    </citation>
    <scope>NUCLEOTIDE SEQUENCE [LARGE SCALE GENOMIC DNA]</scope>
    <source>
        <strain evidence="4 5">WRSd3</strain>
    </source>
</reference>
<gene>
    <name evidence="3" type="primary">tusB</name>
    <name evidence="4" type="ORF">WRSd3_01845</name>
</gene>
<comment type="function">
    <text evidence="3">Part of a sulfur-relay system required for 2-thiolation of 5-methylaminomethyl-2-thiouridine (mnm(5)s(2)U) at tRNA wobble positions.</text>
</comment>
<name>A0A090NHT8_SHIDY</name>
<dbReference type="NCBIfam" id="NF010035">
    <property type="entry name" value="PRK13510.1"/>
    <property type="match status" value="1"/>
</dbReference>
<evidence type="ECO:0000256" key="3">
    <source>
        <dbReference type="HAMAP-Rule" id="MF_01564"/>
    </source>
</evidence>
<evidence type="ECO:0000256" key="2">
    <source>
        <dbReference type="ARBA" id="ARBA00022694"/>
    </source>
</evidence>
<protein>
    <recommendedName>
        <fullName evidence="3">Protein TusB</fullName>
    </recommendedName>
    <alternativeName>
        <fullName evidence="3">tRNA 2-thiouridine synthesizing protein B</fullName>
    </alternativeName>
</protein>
<comment type="caution">
    <text evidence="4">The sequence shown here is derived from an EMBL/GenBank/DDBJ whole genome shotgun (WGS) entry which is preliminary data.</text>
</comment>
<dbReference type="SUPFAM" id="SSF75169">
    <property type="entry name" value="DsrEFH-like"/>
    <property type="match status" value="1"/>
</dbReference>
<dbReference type="HAMAP" id="MF_01564">
    <property type="entry name" value="Thiourid_synth_B"/>
    <property type="match status" value="1"/>
</dbReference>
<comment type="subunit">
    <text evidence="3">Heterohexamer, formed by a dimer of trimers. The hexameric TusBCD complex contains 2 copies each of TusB, TusC and TusD. The TusBCD complex interacts with TusE.</text>
</comment>
<comment type="similarity">
    <text evidence="3">Belongs to the DsrH/TusB family.</text>
</comment>
<dbReference type="EMBL" id="AXUT01000139">
    <property type="protein sequence ID" value="ESU79815.1"/>
    <property type="molecule type" value="Genomic_DNA"/>
</dbReference>
<organism evidence="4 5">
    <name type="scientific">Shigella dysenteriae WRSd3</name>
    <dbReference type="NCBI Taxonomy" id="1401327"/>
    <lineage>
        <taxon>Bacteria</taxon>
        <taxon>Pseudomonadati</taxon>
        <taxon>Pseudomonadota</taxon>
        <taxon>Gammaproteobacteria</taxon>
        <taxon>Enterobacterales</taxon>
        <taxon>Enterobacteriaceae</taxon>
        <taxon>Shigella</taxon>
    </lineage>
</organism>
<dbReference type="NCBIfam" id="TIGR03011">
    <property type="entry name" value="sulf_tusB_dsrH"/>
    <property type="match status" value="1"/>
</dbReference>
<keyword evidence="2 3" id="KW-0819">tRNA processing</keyword>
<keyword evidence="1 3" id="KW-0963">Cytoplasm</keyword>
<dbReference type="InterPro" id="IPR027396">
    <property type="entry name" value="DsrEFH-like"/>
</dbReference>
<dbReference type="Proteomes" id="UP000017944">
    <property type="component" value="Unassembled WGS sequence"/>
</dbReference>